<feature type="domain" description="DUF7924" evidence="2">
    <location>
        <begin position="387"/>
        <end position="455"/>
    </location>
</feature>
<name>A0A8H6L2R5_9LECA</name>
<organism evidence="3 4">
    <name type="scientific">Letharia columbiana</name>
    <dbReference type="NCBI Taxonomy" id="112416"/>
    <lineage>
        <taxon>Eukaryota</taxon>
        <taxon>Fungi</taxon>
        <taxon>Dikarya</taxon>
        <taxon>Ascomycota</taxon>
        <taxon>Pezizomycotina</taxon>
        <taxon>Lecanoromycetes</taxon>
        <taxon>OSLEUM clade</taxon>
        <taxon>Lecanoromycetidae</taxon>
        <taxon>Lecanorales</taxon>
        <taxon>Lecanorineae</taxon>
        <taxon>Parmeliaceae</taxon>
        <taxon>Letharia</taxon>
    </lineage>
</organism>
<evidence type="ECO:0000313" key="3">
    <source>
        <dbReference type="EMBL" id="KAF6233320.1"/>
    </source>
</evidence>
<feature type="compositionally biased region" description="Polar residues" evidence="1">
    <location>
        <begin position="16"/>
        <end position="34"/>
    </location>
</feature>
<feature type="compositionally biased region" description="Low complexity" evidence="1">
    <location>
        <begin position="103"/>
        <end position="114"/>
    </location>
</feature>
<evidence type="ECO:0000256" key="1">
    <source>
        <dbReference type="SAM" id="MobiDB-lite"/>
    </source>
</evidence>
<dbReference type="OrthoDB" id="5426775at2759"/>
<evidence type="ECO:0000259" key="2">
    <source>
        <dbReference type="Pfam" id="PF25545"/>
    </source>
</evidence>
<accession>A0A8H6L2R5</accession>
<dbReference type="GeneID" id="59290100"/>
<proteinExistence type="predicted"/>
<evidence type="ECO:0000313" key="4">
    <source>
        <dbReference type="Proteomes" id="UP000578531"/>
    </source>
</evidence>
<feature type="region of interest" description="Disordered" evidence="1">
    <location>
        <begin position="16"/>
        <end position="120"/>
    </location>
</feature>
<reference evidence="3 4" key="1">
    <citation type="journal article" date="2020" name="Genomics">
        <title>Complete, high-quality genomes from long-read metagenomic sequencing of two wolf lichen thalli reveals enigmatic genome architecture.</title>
        <authorList>
            <person name="McKenzie S.K."/>
            <person name="Walston R.F."/>
            <person name="Allen J.L."/>
        </authorList>
    </citation>
    <scope>NUCLEOTIDE SEQUENCE [LARGE SCALE GENOMIC DNA]</scope>
    <source>
        <strain evidence="3">WasteWater2</strain>
    </source>
</reference>
<protein>
    <recommendedName>
        <fullName evidence="2">DUF7924 domain-containing protein</fullName>
    </recommendedName>
</protein>
<dbReference type="InterPro" id="IPR057684">
    <property type="entry name" value="DUF7924"/>
</dbReference>
<dbReference type="Proteomes" id="UP000578531">
    <property type="component" value="Unassembled WGS sequence"/>
</dbReference>
<sequence length="473" mass="52110">MTTLEEVDICSWASGVATSLDASSDSETQATPTKITHKRKRIDDYYDSSRQHLRRPGPSSHIALAERSPSTMNTPSSPQTRDAQHTQPVTPQTNTTKSSYNLRSRPPTSTSSSSDAKQTVNEATIRTNAAGQGMYFEDEAAFQKYSDFAASIENMVSGSRDSIMRDESIKTFKDYRAANTTKNEKTLFGNLVPLIVKPARSVKTAKRTFEDELKFQVKTFESDGLDHLEDQLFVKNILPLLNPADATQQGLTTAKPDYVYGLKYPQFPDLRKPRLSANTEALIGIAPGLRHAFCSADFKGCQHSIEAAENQSQRSGATMVAARRALNRKAKGQLEPAMPKDRAAATKAVATDATAIDATVTAAHTTINTSALGPQPNEISQEDLGADTSSYAFTISWSTHVAKIHVHWCEVRTKEIVIYHMNVVGCYLMTRDKDLTDFRSHIHNILDWGVGPKRKRELNELESEVAKHESGGG</sequence>
<keyword evidence="4" id="KW-1185">Reference proteome</keyword>
<feature type="compositionally biased region" description="Basic and acidic residues" evidence="1">
    <location>
        <begin position="41"/>
        <end position="50"/>
    </location>
</feature>
<feature type="compositionally biased region" description="Polar residues" evidence="1">
    <location>
        <begin position="68"/>
        <end position="102"/>
    </location>
</feature>
<comment type="caution">
    <text evidence="3">The sequence shown here is derived from an EMBL/GenBank/DDBJ whole genome shotgun (WGS) entry which is preliminary data.</text>
</comment>
<dbReference type="AlphaFoldDB" id="A0A8H6L2R5"/>
<feature type="domain" description="DUF7924" evidence="2">
    <location>
        <begin position="179"/>
        <end position="333"/>
    </location>
</feature>
<dbReference type="Pfam" id="PF25545">
    <property type="entry name" value="DUF7924"/>
    <property type="match status" value="2"/>
</dbReference>
<gene>
    <name evidence="3" type="ORF">HO173_008444</name>
</gene>
<dbReference type="EMBL" id="JACCJC010000039">
    <property type="protein sequence ID" value="KAF6233320.1"/>
    <property type="molecule type" value="Genomic_DNA"/>
</dbReference>
<dbReference type="RefSeq" id="XP_037162741.1">
    <property type="nucleotide sequence ID" value="XM_037310344.1"/>
</dbReference>